<dbReference type="Proteomes" id="UP000282926">
    <property type="component" value="Unassembled WGS sequence"/>
</dbReference>
<organism evidence="1 2">
    <name type="scientific">Lujinxingia sediminis</name>
    <dbReference type="NCBI Taxonomy" id="2480984"/>
    <lineage>
        <taxon>Bacteria</taxon>
        <taxon>Deltaproteobacteria</taxon>
        <taxon>Bradymonadales</taxon>
        <taxon>Lujinxingiaceae</taxon>
        <taxon>Lujinxingia</taxon>
    </lineage>
</organism>
<keyword evidence="2" id="KW-1185">Reference proteome</keyword>
<evidence type="ECO:0000313" key="1">
    <source>
        <dbReference type="EMBL" id="RVU43666.1"/>
    </source>
</evidence>
<proteinExistence type="predicted"/>
<reference evidence="1 2" key="1">
    <citation type="submission" date="2019-01" db="EMBL/GenBank/DDBJ databases">
        <title>Lujinxingia litoralis gen. nov., sp. nov. and Lujinxingia sediminis gen. nov., sp. nov., new members in the order Bradymonadales, isolated from coastal sediment.</title>
        <authorList>
            <person name="Li C.-M."/>
        </authorList>
    </citation>
    <scope>NUCLEOTIDE SEQUENCE [LARGE SCALE GENOMIC DNA]</scope>
    <source>
        <strain evidence="1 2">SEH01</strain>
    </source>
</reference>
<protein>
    <submittedName>
        <fullName evidence="1">Uncharacterized protein</fullName>
    </submittedName>
</protein>
<name>A0ABY0CTI7_9DELT</name>
<accession>A0ABY0CTI7</accession>
<sequence>MTAEDAVAYQFLPVTVHFRKKHVRGGYEEIDYLQRSEAWADDQLAPLKVADGSGDFCRPYNIGATVLAGRYGILDCYEQRVSEVMPPFPHGELITHFRVQGDGTTSNVGFFGQKAFGETMQQCIRDVIAELEFDEPVGGICVITYALRFRTTEATGVMHVEIED</sequence>
<gene>
    <name evidence="1" type="ORF">EA187_12635</name>
</gene>
<evidence type="ECO:0000313" key="2">
    <source>
        <dbReference type="Proteomes" id="UP000282926"/>
    </source>
</evidence>
<dbReference type="EMBL" id="SADD01000006">
    <property type="protein sequence ID" value="RVU43666.1"/>
    <property type="molecule type" value="Genomic_DNA"/>
</dbReference>
<comment type="caution">
    <text evidence="1">The sequence shown here is derived from an EMBL/GenBank/DDBJ whole genome shotgun (WGS) entry which is preliminary data.</text>
</comment>